<keyword evidence="3" id="KW-1185">Reference proteome</keyword>
<evidence type="ECO:0000256" key="1">
    <source>
        <dbReference type="SAM" id="MobiDB-lite"/>
    </source>
</evidence>
<feature type="region of interest" description="Disordered" evidence="1">
    <location>
        <begin position="13"/>
        <end position="37"/>
    </location>
</feature>
<dbReference type="EMBL" id="JYDW01000014">
    <property type="protein sequence ID" value="KRZ61895.1"/>
    <property type="molecule type" value="Genomic_DNA"/>
</dbReference>
<evidence type="ECO:0000313" key="3">
    <source>
        <dbReference type="Proteomes" id="UP000054721"/>
    </source>
</evidence>
<comment type="caution">
    <text evidence="2">The sequence shown here is derived from an EMBL/GenBank/DDBJ whole genome shotgun (WGS) entry which is preliminary data.</text>
</comment>
<dbReference type="OrthoDB" id="5939764at2759"/>
<accession>A0A0V1LR78</accession>
<reference evidence="2 3" key="1">
    <citation type="submission" date="2015-05" db="EMBL/GenBank/DDBJ databases">
        <title>Evolution of Trichinella species and genotypes.</title>
        <authorList>
            <person name="Korhonen P.K."/>
            <person name="Edoardo P."/>
            <person name="Giuseppe L.R."/>
            <person name="Gasser R.B."/>
        </authorList>
    </citation>
    <scope>NUCLEOTIDE SEQUENCE [LARGE SCALE GENOMIC DNA]</scope>
    <source>
        <strain evidence="2">ISS10</strain>
    </source>
</reference>
<gene>
    <name evidence="2" type="ORF">T02_5556</name>
</gene>
<name>A0A0V1LR78_9BILA</name>
<evidence type="ECO:0000313" key="2">
    <source>
        <dbReference type="EMBL" id="KRZ61895.1"/>
    </source>
</evidence>
<organism evidence="2 3">
    <name type="scientific">Trichinella nativa</name>
    <dbReference type="NCBI Taxonomy" id="6335"/>
    <lineage>
        <taxon>Eukaryota</taxon>
        <taxon>Metazoa</taxon>
        <taxon>Ecdysozoa</taxon>
        <taxon>Nematoda</taxon>
        <taxon>Enoplea</taxon>
        <taxon>Dorylaimia</taxon>
        <taxon>Trichinellida</taxon>
        <taxon>Trichinellidae</taxon>
        <taxon>Trichinella</taxon>
    </lineage>
</organism>
<protein>
    <submittedName>
        <fullName evidence="2">Uncharacterized protein</fullName>
    </submittedName>
</protein>
<sequence>MRAATLVSKFMRVEEDFQQRRQTHTGNPKPEKTEATQPIKDLMHEVRKISLMLEKQESTAARPAARRRLFQMRWFGPPPTRLPTRKTPNPMTADGRTKRKAWKPQGVVFCRTANGRHAMCIR</sequence>
<proteinExistence type="predicted"/>
<feature type="region of interest" description="Disordered" evidence="1">
    <location>
        <begin position="71"/>
        <end position="100"/>
    </location>
</feature>
<dbReference type="Proteomes" id="UP000054721">
    <property type="component" value="Unassembled WGS sequence"/>
</dbReference>
<dbReference type="AlphaFoldDB" id="A0A0V1LR78"/>